<sequence length="162" mass="18479">MASEGAVTTPRRRTRDLTITRYSAVRWSYSCCPGKCAVELAGRCGSAHTSNDNLGQHMGCLLTIEATLECHHVTSNCSFSFAQPDYNIYSTGRRGVAPFRGPEVSTGSCRRCRTFREAYEFARRSSSQRIQRPVNCLRPRRRDDTRPLSRQSIWRQRVRERG</sequence>
<dbReference type="Proteomes" id="UP000077248">
    <property type="component" value="Unassembled WGS sequence"/>
</dbReference>
<dbReference type="VEuPathDB" id="FungiDB:CC77DRAFT_24955"/>
<dbReference type="KEGG" id="aalt:CC77DRAFT_24955"/>
<reference evidence="1 2" key="1">
    <citation type="submission" date="2016-05" db="EMBL/GenBank/DDBJ databases">
        <title>Comparative analysis of secretome profiles of manganese(II)-oxidizing ascomycete fungi.</title>
        <authorList>
            <consortium name="DOE Joint Genome Institute"/>
            <person name="Zeiner C.A."/>
            <person name="Purvine S.O."/>
            <person name="Zink E.M."/>
            <person name="Wu S."/>
            <person name="Pasa-Tolic L."/>
            <person name="Chaput D.L."/>
            <person name="Haridas S."/>
            <person name="Grigoriev I.V."/>
            <person name="Santelli C.M."/>
            <person name="Hansel C.M."/>
        </authorList>
    </citation>
    <scope>NUCLEOTIDE SEQUENCE [LARGE SCALE GENOMIC DNA]</scope>
    <source>
        <strain evidence="1 2">SRC1lrK2f</strain>
    </source>
</reference>
<name>A0A177E2A7_ALTAL</name>
<dbReference type="RefSeq" id="XP_018391528.1">
    <property type="nucleotide sequence ID" value="XM_018530859.1"/>
</dbReference>
<protein>
    <submittedName>
        <fullName evidence="1">Uncharacterized protein</fullName>
    </submittedName>
</protein>
<organism evidence="1 2">
    <name type="scientific">Alternaria alternata</name>
    <name type="common">Alternaria rot fungus</name>
    <name type="synonym">Torula alternata</name>
    <dbReference type="NCBI Taxonomy" id="5599"/>
    <lineage>
        <taxon>Eukaryota</taxon>
        <taxon>Fungi</taxon>
        <taxon>Dikarya</taxon>
        <taxon>Ascomycota</taxon>
        <taxon>Pezizomycotina</taxon>
        <taxon>Dothideomycetes</taxon>
        <taxon>Pleosporomycetidae</taxon>
        <taxon>Pleosporales</taxon>
        <taxon>Pleosporineae</taxon>
        <taxon>Pleosporaceae</taxon>
        <taxon>Alternaria</taxon>
        <taxon>Alternaria sect. Alternaria</taxon>
        <taxon>Alternaria alternata complex</taxon>
    </lineage>
</organism>
<keyword evidence="2" id="KW-1185">Reference proteome</keyword>
<evidence type="ECO:0000313" key="1">
    <source>
        <dbReference type="EMBL" id="OAG26107.1"/>
    </source>
</evidence>
<dbReference type="EMBL" id="KV441469">
    <property type="protein sequence ID" value="OAG26107.1"/>
    <property type="molecule type" value="Genomic_DNA"/>
</dbReference>
<dbReference type="AlphaFoldDB" id="A0A177E2A7"/>
<evidence type="ECO:0000313" key="2">
    <source>
        <dbReference type="Proteomes" id="UP000077248"/>
    </source>
</evidence>
<proteinExistence type="predicted"/>
<accession>A0A177E2A7</accession>
<gene>
    <name evidence="1" type="ORF">CC77DRAFT_24955</name>
</gene>
<dbReference type="GeneID" id="29116453"/>